<reference evidence="1" key="2">
    <citation type="submission" date="2020-11" db="EMBL/GenBank/DDBJ databases">
        <authorList>
            <person name="McCartney M.A."/>
            <person name="Auch B."/>
            <person name="Kono T."/>
            <person name="Mallez S."/>
            <person name="Becker A."/>
            <person name="Gohl D.M."/>
            <person name="Silverstein K.A.T."/>
            <person name="Koren S."/>
            <person name="Bechman K.B."/>
            <person name="Herman A."/>
            <person name="Abrahante J.E."/>
            <person name="Garbe J."/>
        </authorList>
    </citation>
    <scope>NUCLEOTIDE SEQUENCE</scope>
    <source>
        <strain evidence="1">Duluth1</strain>
        <tissue evidence="1">Whole animal</tissue>
    </source>
</reference>
<gene>
    <name evidence="1" type="ORF">DPMN_191820</name>
</gene>
<evidence type="ECO:0000313" key="2">
    <source>
        <dbReference type="Proteomes" id="UP000828390"/>
    </source>
</evidence>
<reference evidence="1" key="1">
    <citation type="journal article" date="2019" name="bioRxiv">
        <title>The Genome of the Zebra Mussel, Dreissena polymorpha: A Resource for Invasive Species Research.</title>
        <authorList>
            <person name="McCartney M.A."/>
            <person name="Auch B."/>
            <person name="Kono T."/>
            <person name="Mallez S."/>
            <person name="Zhang Y."/>
            <person name="Obille A."/>
            <person name="Becker A."/>
            <person name="Abrahante J.E."/>
            <person name="Garbe J."/>
            <person name="Badalamenti J.P."/>
            <person name="Herman A."/>
            <person name="Mangelson H."/>
            <person name="Liachko I."/>
            <person name="Sullivan S."/>
            <person name="Sone E.D."/>
            <person name="Koren S."/>
            <person name="Silverstein K.A.T."/>
            <person name="Beckman K.B."/>
            <person name="Gohl D.M."/>
        </authorList>
    </citation>
    <scope>NUCLEOTIDE SEQUENCE</scope>
    <source>
        <strain evidence="1">Duluth1</strain>
        <tissue evidence="1">Whole animal</tissue>
    </source>
</reference>
<evidence type="ECO:0000313" key="1">
    <source>
        <dbReference type="EMBL" id="KAH3689496.1"/>
    </source>
</evidence>
<name>A0A9D3XY68_DREPO</name>
<accession>A0A9D3XY68</accession>
<comment type="caution">
    <text evidence="1">The sequence shown here is derived from an EMBL/GenBank/DDBJ whole genome shotgun (WGS) entry which is preliminary data.</text>
</comment>
<organism evidence="1 2">
    <name type="scientific">Dreissena polymorpha</name>
    <name type="common">Zebra mussel</name>
    <name type="synonym">Mytilus polymorpha</name>
    <dbReference type="NCBI Taxonomy" id="45954"/>
    <lineage>
        <taxon>Eukaryota</taxon>
        <taxon>Metazoa</taxon>
        <taxon>Spiralia</taxon>
        <taxon>Lophotrochozoa</taxon>
        <taxon>Mollusca</taxon>
        <taxon>Bivalvia</taxon>
        <taxon>Autobranchia</taxon>
        <taxon>Heteroconchia</taxon>
        <taxon>Euheterodonta</taxon>
        <taxon>Imparidentia</taxon>
        <taxon>Neoheterodontei</taxon>
        <taxon>Myida</taxon>
        <taxon>Dreissenoidea</taxon>
        <taxon>Dreissenidae</taxon>
        <taxon>Dreissena</taxon>
    </lineage>
</organism>
<dbReference type="AlphaFoldDB" id="A0A9D3XY68"/>
<dbReference type="Proteomes" id="UP000828390">
    <property type="component" value="Unassembled WGS sequence"/>
</dbReference>
<sequence>MILYRRGLFLEAFNGNTIAQNLSIPIAMFVDTLTVTETTCKNMTMGHIGSENTQFESSK</sequence>
<proteinExistence type="predicted"/>
<protein>
    <submittedName>
        <fullName evidence="1">Uncharacterized protein</fullName>
    </submittedName>
</protein>
<keyword evidence="2" id="KW-1185">Reference proteome</keyword>
<dbReference type="EMBL" id="JAIWYP010000116">
    <property type="protein sequence ID" value="KAH3689496.1"/>
    <property type="molecule type" value="Genomic_DNA"/>
</dbReference>